<dbReference type="InterPro" id="IPR019238">
    <property type="entry name" value="AbiEi_2"/>
</dbReference>
<evidence type="ECO:0000313" key="2">
    <source>
        <dbReference type="Proteomes" id="UP000677804"/>
    </source>
</evidence>
<keyword evidence="2" id="KW-1185">Reference proteome</keyword>
<evidence type="ECO:0008006" key="3">
    <source>
        <dbReference type="Google" id="ProtNLM"/>
    </source>
</evidence>
<accession>A0ABX8D3Q8</accession>
<dbReference type="RefSeq" id="WP_207339627.1">
    <property type="nucleotide sequence ID" value="NZ_CP074405.1"/>
</dbReference>
<protein>
    <recommendedName>
        <fullName evidence="3">HTH iclR-type domain-containing protein</fullName>
    </recommendedName>
</protein>
<dbReference type="EMBL" id="CP074405">
    <property type="protein sequence ID" value="QVI62059.1"/>
    <property type="molecule type" value="Genomic_DNA"/>
</dbReference>
<evidence type="ECO:0000313" key="1">
    <source>
        <dbReference type="EMBL" id="QVI62059.1"/>
    </source>
</evidence>
<name>A0ABX8D3Q8_9CELL</name>
<gene>
    <name evidence="1" type="ORF">KG103_16855</name>
</gene>
<dbReference type="Pfam" id="PF09952">
    <property type="entry name" value="AbiEi_2"/>
    <property type="match status" value="1"/>
</dbReference>
<organism evidence="1 2">
    <name type="scientific">Cellulomonas wangleii</name>
    <dbReference type="NCBI Taxonomy" id="2816956"/>
    <lineage>
        <taxon>Bacteria</taxon>
        <taxon>Bacillati</taxon>
        <taxon>Actinomycetota</taxon>
        <taxon>Actinomycetes</taxon>
        <taxon>Micrococcales</taxon>
        <taxon>Cellulomonadaceae</taxon>
        <taxon>Cellulomonas</taxon>
    </lineage>
</organism>
<proteinExistence type="predicted"/>
<sequence>MTVGRGGTEQTLAPFWAGEGFPADVRAVLRVMRDSPLDDGATPVVVARRLSPGARALLTDLDTSWADESGALDVTSGPILVHTPGAPPLRQPRPLRFTPAAGALAELLLTRATAGEHLFPTITDLAARTGISRGATSRALTFFDAQGWTSSRGPQRGPAARRELLERGAMLEAWARWYADGRDETVETHAVIRDPSTWLRDVVARRWRAGTWAVTGLAALDQRAPFATAVNPIDLYLHRAEFDSDLDAHLRAVGLVRVDTGVRVRVLRADRHLHLPDPETPTETGPPVVDDVRLYGDLLRRGGVRAEDYATHLREHRIGF</sequence>
<dbReference type="Proteomes" id="UP000677804">
    <property type="component" value="Chromosome"/>
</dbReference>
<reference evidence="1 2" key="1">
    <citation type="submission" date="2021-05" db="EMBL/GenBank/DDBJ databases">
        <title>Novel species in genus Cellulomonas.</title>
        <authorList>
            <person name="Zhang G."/>
        </authorList>
    </citation>
    <scope>NUCLEOTIDE SEQUENCE [LARGE SCALE GENOMIC DNA]</scope>
    <source>
        <strain evidence="2">zg-ZUI222</strain>
    </source>
</reference>